<dbReference type="PROSITE" id="PS50109">
    <property type="entry name" value="HIS_KIN"/>
    <property type="match status" value="1"/>
</dbReference>
<dbReference type="SUPFAM" id="SSF53850">
    <property type="entry name" value="Periplasmic binding protein-like II"/>
    <property type="match status" value="1"/>
</dbReference>
<dbReference type="Gene3D" id="1.10.287.130">
    <property type="match status" value="1"/>
</dbReference>
<evidence type="ECO:0000259" key="5">
    <source>
        <dbReference type="PROSITE" id="PS50109"/>
    </source>
</evidence>
<keyword evidence="6" id="KW-0418">Kinase</keyword>
<dbReference type="InterPro" id="IPR003661">
    <property type="entry name" value="HisK_dim/P_dom"/>
</dbReference>
<dbReference type="InterPro" id="IPR036097">
    <property type="entry name" value="HisK_dim/P_sf"/>
</dbReference>
<dbReference type="PRINTS" id="PR00344">
    <property type="entry name" value="BCTRLSENSOR"/>
</dbReference>
<feature type="domain" description="Histidine kinase" evidence="5">
    <location>
        <begin position="524"/>
        <end position="749"/>
    </location>
</feature>
<dbReference type="HOGENOM" id="CLU_011260_2_0_7"/>
<dbReference type="Pfam" id="PF12974">
    <property type="entry name" value="Phosphonate-bd"/>
    <property type="match status" value="1"/>
</dbReference>
<dbReference type="PANTHER" id="PTHR43065">
    <property type="entry name" value="SENSOR HISTIDINE KINASE"/>
    <property type="match status" value="1"/>
</dbReference>
<gene>
    <name evidence="6" type="ordered locus">Ppro_3002</name>
</gene>
<dbReference type="InterPro" id="IPR036890">
    <property type="entry name" value="HATPase_C_sf"/>
</dbReference>
<dbReference type="SMART" id="SM00387">
    <property type="entry name" value="HATPase_c"/>
    <property type="match status" value="1"/>
</dbReference>
<dbReference type="SMART" id="SM00388">
    <property type="entry name" value="HisKA"/>
    <property type="match status" value="1"/>
</dbReference>
<name>A1ATC9_PELPD</name>
<dbReference type="Pfam" id="PF00512">
    <property type="entry name" value="HisKA"/>
    <property type="match status" value="1"/>
</dbReference>
<dbReference type="InterPro" id="IPR035965">
    <property type="entry name" value="PAS-like_dom_sf"/>
</dbReference>
<evidence type="ECO:0000256" key="4">
    <source>
        <dbReference type="SAM" id="Coils"/>
    </source>
</evidence>
<evidence type="ECO:0000313" key="6">
    <source>
        <dbReference type="EMBL" id="ABL00600.1"/>
    </source>
</evidence>
<dbReference type="KEGG" id="ppd:Ppro_3002"/>
<keyword evidence="3" id="KW-0597">Phosphoprotein</keyword>
<dbReference type="SUPFAM" id="SSF55785">
    <property type="entry name" value="PYP-like sensor domain (PAS domain)"/>
    <property type="match status" value="1"/>
</dbReference>
<comment type="catalytic activity">
    <reaction evidence="1">
        <text>ATP + protein L-histidine = ADP + protein N-phospho-L-histidine.</text>
        <dbReference type="EC" id="2.7.13.3"/>
    </reaction>
</comment>
<dbReference type="SUPFAM" id="SSF47384">
    <property type="entry name" value="Homodimeric domain of signal transducing histidine kinase"/>
    <property type="match status" value="1"/>
</dbReference>
<organism evidence="6 7">
    <name type="scientific">Pelobacter propionicus (strain DSM 2379 / NBRC 103807 / OttBd1)</name>
    <dbReference type="NCBI Taxonomy" id="338966"/>
    <lineage>
        <taxon>Bacteria</taxon>
        <taxon>Pseudomonadati</taxon>
        <taxon>Thermodesulfobacteriota</taxon>
        <taxon>Desulfuromonadia</taxon>
        <taxon>Desulfuromonadales</taxon>
        <taxon>Desulfuromonadaceae</taxon>
        <taxon>Pelobacter</taxon>
    </lineage>
</organism>
<sequence>MAALCAGLPPRPGERPFLLLLLSPLLLGLTLSPLQAHEIYPAPTATSVALPIRIGALANRGREECIRRWKPTATYLEHHLGGSRFEIVPLDFGQVAQKVASEEVQFIITNPVQYAQLEFSGKAYRIAGFQLPSLNGPQGVYGGVIFTRADRKDIRTLSDLKGKKFSAVDSESLGGWLCARRELHGARLKPERDFANLRFAGTHDAVVRDVVSGTSDAGTIRSSQLETMAAQGKMDLRSIRVIPPARPVRGYPFLLSTRLYPEWPFAVVSGTNDELSRRVAIALMTMRPDDPTALASGGSGWTIPADYSAVHELLRELRLGPYRDMGRITLGQVITHYRTHLLAITVAASLIALFAFRSLLLNRRLRASLAELSQRTSELNESRENLRNERDNLVAIFEAMQDDIYISDSNHTILYGNDALARDFGDWRGRICHDYLDDRTSPCLDCRLREVQAGATVRREQFFPKSGKTYDIIETPLRQSGRTVKLTIFRDVTELRAMEAERLAMERRLLHSQKLESLGILAGGIAHDFNNLLTVIIGNLDLVRRRLLPDSPTRGNIESAQAACQQAAKLIGQILDYTGKMPVIADSIDLNDLLRHNEALLRGSLPENVTLTISISDGIPRIRGDRSRIEQVVMNLLANGVEAVGDAPGSIAITTGVRECDDSYLAQSRIEDKPPAGRFVYLEVADSGCGMTRETEVRLFEPFFTTKFMGRGLGLSAVQGIVKMHGGAILLENRQGRGSVFRVLFPANGPADSPHPSSLRSGL</sequence>
<reference evidence="6 7" key="1">
    <citation type="submission" date="2006-10" db="EMBL/GenBank/DDBJ databases">
        <title>Complete sequence of chromosome of Pelobacter propionicus DSM 2379.</title>
        <authorList>
            <consortium name="US DOE Joint Genome Institute"/>
            <person name="Copeland A."/>
            <person name="Lucas S."/>
            <person name="Lapidus A."/>
            <person name="Barry K."/>
            <person name="Detter J.C."/>
            <person name="Glavina del Rio T."/>
            <person name="Hammon N."/>
            <person name="Israni S."/>
            <person name="Dalin E."/>
            <person name="Tice H."/>
            <person name="Pitluck S."/>
            <person name="Saunders E."/>
            <person name="Brettin T."/>
            <person name="Bruce D."/>
            <person name="Han C."/>
            <person name="Tapia R."/>
            <person name="Schmutz J."/>
            <person name="Larimer F."/>
            <person name="Land M."/>
            <person name="Hauser L."/>
            <person name="Kyrpides N."/>
            <person name="Kim E."/>
            <person name="Lovley D."/>
            <person name="Richardson P."/>
        </authorList>
    </citation>
    <scope>NUCLEOTIDE SEQUENCE [LARGE SCALE GENOMIC DNA]</scope>
    <source>
        <strain evidence="7">DSM 2379 / NBRC 103807 / OttBd1</strain>
    </source>
</reference>
<protein>
    <recommendedName>
        <fullName evidence="2">histidine kinase</fullName>
        <ecNumber evidence="2">2.7.13.3</ecNumber>
    </recommendedName>
</protein>
<dbReference type="Gene3D" id="3.40.190.10">
    <property type="entry name" value="Periplasmic binding protein-like II"/>
    <property type="match status" value="2"/>
</dbReference>
<dbReference type="SUPFAM" id="SSF55874">
    <property type="entry name" value="ATPase domain of HSP90 chaperone/DNA topoisomerase II/histidine kinase"/>
    <property type="match status" value="1"/>
</dbReference>
<dbReference type="InterPro" id="IPR013656">
    <property type="entry name" value="PAS_4"/>
</dbReference>
<evidence type="ECO:0000256" key="3">
    <source>
        <dbReference type="ARBA" id="ARBA00022553"/>
    </source>
</evidence>
<dbReference type="Gene3D" id="3.30.450.20">
    <property type="entry name" value="PAS domain"/>
    <property type="match status" value="1"/>
</dbReference>
<dbReference type="InterPro" id="IPR004358">
    <property type="entry name" value="Sig_transdc_His_kin-like_C"/>
</dbReference>
<dbReference type="eggNOG" id="COG4191">
    <property type="taxonomic scope" value="Bacteria"/>
</dbReference>
<keyword evidence="6" id="KW-0808">Transferase</keyword>
<dbReference type="AlphaFoldDB" id="A1ATC9"/>
<dbReference type="Proteomes" id="UP000006732">
    <property type="component" value="Chromosome"/>
</dbReference>
<evidence type="ECO:0000313" key="7">
    <source>
        <dbReference type="Proteomes" id="UP000006732"/>
    </source>
</evidence>
<evidence type="ECO:0000256" key="1">
    <source>
        <dbReference type="ARBA" id="ARBA00000085"/>
    </source>
</evidence>
<dbReference type="GO" id="GO:0000155">
    <property type="term" value="F:phosphorelay sensor kinase activity"/>
    <property type="evidence" value="ECO:0007669"/>
    <property type="project" value="InterPro"/>
</dbReference>
<feature type="coiled-coil region" evidence="4">
    <location>
        <begin position="362"/>
        <end position="403"/>
    </location>
</feature>
<dbReference type="Pfam" id="PF02518">
    <property type="entry name" value="HATPase_c"/>
    <property type="match status" value="1"/>
</dbReference>
<dbReference type="CDD" id="cd00082">
    <property type="entry name" value="HisKA"/>
    <property type="match status" value="1"/>
</dbReference>
<dbReference type="EC" id="2.7.13.3" evidence="2"/>
<accession>A1ATC9</accession>
<dbReference type="InterPro" id="IPR003594">
    <property type="entry name" value="HATPase_dom"/>
</dbReference>
<dbReference type="STRING" id="338966.Ppro_3002"/>
<keyword evidence="4" id="KW-0175">Coiled coil</keyword>
<dbReference type="InterPro" id="IPR005467">
    <property type="entry name" value="His_kinase_dom"/>
</dbReference>
<dbReference type="Gene3D" id="3.30.565.10">
    <property type="entry name" value="Histidine kinase-like ATPase, C-terminal domain"/>
    <property type="match status" value="1"/>
</dbReference>
<dbReference type="PANTHER" id="PTHR43065:SF42">
    <property type="entry name" value="TWO-COMPONENT SENSOR PPRA"/>
    <property type="match status" value="1"/>
</dbReference>
<proteinExistence type="predicted"/>
<dbReference type="eggNOG" id="COG3221">
    <property type="taxonomic scope" value="Bacteria"/>
</dbReference>
<evidence type="ECO:0000256" key="2">
    <source>
        <dbReference type="ARBA" id="ARBA00012438"/>
    </source>
</evidence>
<dbReference type="Pfam" id="PF08448">
    <property type="entry name" value="PAS_4"/>
    <property type="match status" value="1"/>
</dbReference>
<dbReference type="EMBL" id="CP000482">
    <property type="protein sequence ID" value="ABL00600.1"/>
    <property type="molecule type" value="Genomic_DNA"/>
</dbReference>
<keyword evidence="7" id="KW-1185">Reference proteome</keyword>